<sequence length="171" mass="19131">MLFLNSRPVDLEVPRAEDFDDDAKDRKRGITIASVVVYLLLSAILSLVHLPISLICLAVPLVALVHAAVILRRQKSELVWPCVLLGVLGTLVKLSSIIVYLSLFDVFEQPHSKRGVLRARHTEEAIGDHRKFTFFGVLLSVEVAVVVLSSCLQWHLLAFRRCPSPSRKSRL</sequence>
<feature type="transmembrane region" description="Helical" evidence="1">
    <location>
        <begin position="52"/>
        <end position="71"/>
    </location>
</feature>
<protein>
    <submittedName>
        <fullName evidence="3">PRA1 family protein</fullName>
    </submittedName>
</protein>
<keyword evidence="1" id="KW-0472">Membrane</keyword>
<name>A0A1I7Z0B8_9BILA</name>
<keyword evidence="1" id="KW-0812">Transmembrane</keyword>
<dbReference type="WBParaSite" id="L893_g21562.t1">
    <property type="protein sequence ID" value="L893_g21562.t1"/>
    <property type="gene ID" value="L893_g21562"/>
</dbReference>
<proteinExistence type="predicted"/>
<reference evidence="3" key="1">
    <citation type="submission" date="2016-11" db="UniProtKB">
        <authorList>
            <consortium name="WormBaseParasite"/>
        </authorList>
    </citation>
    <scope>IDENTIFICATION</scope>
</reference>
<keyword evidence="2" id="KW-1185">Reference proteome</keyword>
<keyword evidence="1" id="KW-1133">Transmembrane helix</keyword>
<feature type="transmembrane region" description="Helical" evidence="1">
    <location>
        <begin position="132"/>
        <end position="159"/>
    </location>
</feature>
<feature type="transmembrane region" description="Helical" evidence="1">
    <location>
        <begin position="29"/>
        <end position="46"/>
    </location>
</feature>
<organism evidence="2 3">
    <name type="scientific">Steinernema glaseri</name>
    <dbReference type="NCBI Taxonomy" id="37863"/>
    <lineage>
        <taxon>Eukaryota</taxon>
        <taxon>Metazoa</taxon>
        <taxon>Ecdysozoa</taxon>
        <taxon>Nematoda</taxon>
        <taxon>Chromadorea</taxon>
        <taxon>Rhabditida</taxon>
        <taxon>Tylenchina</taxon>
        <taxon>Panagrolaimomorpha</taxon>
        <taxon>Strongyloidoidea</taxon>
        <taxon>Steinernematidae</taxon>
        <taxon>Steinernema</taxon>
    </lineage>
</organism>
<dbReference type="AlphaFoldDB" id="A0A1I7Z0B8"/>
<evidence type="ECO:0000313" key="2">
    <source>
        <dbReference type="Proteomes" id="UP000095287"/>
    </source>
</evidence>
<evidence type="ECO:0000256" key="1">
    <source>
        <dbReference type="SAM" id="Phobius"/>
    </source>
</evidence>
<evidence type="ECO:0000313" key="3">
    <source>
        <dbReference type="WBParaSite" id="L893_g21562.t1"/>
    </source>
</evidence>
<dbReference type="Proteomes" id="UP000095287">
    <property type="component" value="Unplaced"/>
</dbReference>
<feature type="transmembrane region" description="Helical" evidence="1">
    <location>
        <begin position="78"/>
        <end position="103"/>
    </location>
</feature>
<accession>A0A1I7Z0B8</accession>